<gene>
    <name evidence="9" type="ORF">ANCDUO_14460</name>
</gene>
<feature type="transmembrane region" description="Helical" evidence="7">
    <location>
        <begin position="167"/>
        <end position="185"/>
    </location>
</feature>
<evidence type="ECO:0000256" key="4">
    <source>
        <dbReference type="ARBA" id="ARBA00022989"/>
    </source>
</evidence>
<dbReference type="GO" id="GO:0016020">
    <property type="term" value="C:membrane"/>
    <property type="evidence" value="ECO:0007669"/>
    <property type="project" value="UniProtKB-SubCell"/>
</dbReference>
<evidence type="ECO:0000259" key="8">
    <source>
        <dbReference type="Pfam" id="PF09335"/>
    </source>
</evidence>
<evidence type="ECO:0000256" key="1">
    <source>
        <dbReference type="ARBA" id="ARBA00004141"/>
    </source>
</evidence>
<feature type="domain" description="VTT" evidence="8">
    <location>
        <begin position="31"/>
        <end position="149"/>
    </location>
</feature>
<keyword evidence="10" id="KW-1185">Reference proteome</keyword>
<dbReference type="InterPro" id="IPR045014">
    <property type="entry name" value="TM41A/B"/>
</dbReference>
<dbReference type="Pfam" id="PF09335">
    <property type="entry name" value="VTT_dom"/>
    <property type="match status" value="1"/>
</dbReference>
<comment type="similarity">
    <text evidence="6">Belongs to the TMEM41 family.</text>
</comment>
<evidence type="ECO:0000256" key="3">
    <source>
        <dbReference type="ARBA" id="ARBA00022729"/>
    </source>
</evidence>
<dbReference type="OrthoDB" id="5844836at2759"/>
<organism evidence="9 10">
    <name type="scientific">Ancylostoma duodenale</name>
    <dbReference type="NCBI Taxonomy" id="51022"/>
    <lineage>
        <taxon>Eukaryota</taxon>
        <taxon>Metazoa</taxon>
        <taxon>Ecdysozoa</taxon>
        <taxon>Nematoda</taxon>
        <taxon>Chromadorea</taxon>
        <taxon>Rhabditida</taxon>
        <taxon>Rhabditina</taxon>
        <taxon>Rhabditomorpha</taxon>
        <taxon>Strongyloidea</taxon>
        <taxon>Ancylostomatidae</taxon>
        <taxon>Ancylostomatinae</taxon>
        <taxon>Ancylostoma</taxon>
    </lineage>
</organism>
<evidence type="ECO:0000256" key="6">
    <source>
        <dbReference type="ARBA" id="ARBA00025797"/>
    </source>
</evidence>
<proteinExistence type="inferred from homology"/>
<dbReference type="AlphaFoldDB" id="A0A0C2CGC1"/>
<reference evidence="9 10" key="1">
    <citation type="submission" date="2013-12" db="EMBL/GenBank/DDBJ databases">
        <title>Draft genome of the parsitic nematode Ancylostoma duodenale.</title>
        <authorList>
            <person name="Mitreva M."/>
        </authorList>
    </citation>
    <scope>NUCLEOTIDE SEQUENCE [LARGE SCALE GENOMIC DNA]</scope>
    <source>
        <strain evidence="9 10">Zhejiang</strain>
    </source>
</reference>
<name>A0A0C2CGC1_9BILA</name>
<dbReference type="EMBL" id="KN737436">
    <property type="protein sequence ID" value="KIH55383.1"/>
    <property type="molecule type" value="Genomic_DNA"/>
</dbReference>
<evidence type="ECO:0000313" key="9">
    <source>
        <dbReference type="EMBL" id="KIH55383.1"/>
    </source>
</evidence>
<keyword evidence="4 7" id="KW-1133">Transmembrane helix</keyword>
<dbReference type="PANTHER" id="PTHR43220">
    <property type="match status" value="1"/>
</dbReference>
<keyword evidence="2 7" id="KW-0812">Transmembrane</keyword>
<dbReference type="Proteomes" id="UP000054047">
    <property type="component" value="Unassembled WGS sequence"/>
</dbReference>
<dbReference type="InterPro" id="IPR032816">
    <property type="entry name" value="VTT_dom"/>
</dbReference>
<accession>A0A0C2CGC1</accession>
<dbReference type="PANTHER" id="PTHR43220:SF21">
    <property type="entry name" value="TRANSMEMBRANE PROTEIN 41A"/>
    <property type="match status" value="1"/>
</dbReference>
<feature type="transmembrane region" description="Helical" evidence="7">
    <location>
        <begin position="123"/>
        <end position="146"/>
    </location>
</feature>
<sequence>MFATAFFRDAHPLYTAVIFGYAYLYKQTFAIPGSFFLNLLAGALFGVWYGSILVCILNSIGASGCFLLSALFMKPIIDRCFKDRLALLRRKIALQRGQLFMFLLGARVLPFCPHWLLNICSPFVGVSLVIHAVTVLIGLIPYNVLCVRAGCVLASVRSIHDVFDLKTVLELLAVAAVFVGIGLLSRRRRRDEAELPHDASE</sequence>
<keyword evidence="5 7" id="KW-0472">Membrane</keyword>
<evidence type="ECO:0000313" key="10">
    <source>
        <dbReference type="Proteomes" id="UP000054047"/>
    </source>
</evidence>
<feature type="transmembrane region" description="Helical" evidence="7">
    <location>
        <begin position="56"/>
        <end position="77"/>
    </location>
</feature>
<feature type="transmembrane region" description="Helical" evidence="7">
    <location>
        <begin position="98"/>
        <end position="117"/>
    </location>
</feature>
<comment type="subcellular location">
    <subcellularLocation>
        <location evidence="1">Membrane</location>
        <topology evidence="1">Multi-pass membrane protein</topology>
    </subcellularLocation>
</comment>
<protein>
    <submittedName>
        <fullName evidence="9">SNARE-like domain protein</fullName>
    </submittedName>
</protein>
<keyword evidence="3" id="KW-0732">Signal</keyword>
<evidence type="ECO:0000256" key="7">
    <source>
        <dbReference type="SAM" id="Phobius"/>
    </source>
</evidence>
<evidence type="ECO:0000256" key="5">
    <source>
        <dbReference type="ARBA" id="ARBA00023136"/>
    </source>
</evidence>
<evidence type="ECO:0000256" key="2">
    <source>
        <dbReference type="ARBA" id="ARBA00022692"/>
    </source>
</evidence>